<evidence type="ECO:0000313" key="2">
    <source>
        <dbReference type="WBParaSite" id="ALUE_0001451101-mRNA-1"/>
    </source>
</evidence>
<sequence>MDFSRMHNSSVAFEIAQLYKCTAAIDLFSLANN</sequence>
<dbReference type="WBParaSite" id="ALUE_0001451101-mRNA-1">
    <property type="protein sequence ID" value="ALUE_0001451101-mRNA-1"/>
    <property type="gene ID" value="ALUE_0001451101"/>
</dbReference>
<dbReference type="Proteomes" id="UP000036681">
    <property type="component" value="Unplaced"/>
</dbReference>
<organism evidence="1 2">
    <name type="scientific">Ascaris lumbricoides</name>
    <name type="common">Giant roundworm</name>
    <dbReference type="NCBI Taxonomy" id="6252"/>
    <lineage>
        <taxon>Eukaryota</taxon>
        <taxon>Metazoa</taxon>
        <taxon>Ecdysozoa</taxon>
        <taxon>Nematoda</taxon>
        <taxon>Chromadorea</taxon>
        <taxon>Rhabditida</taxon>
        <taxon>Spirurina</taxon>
        <taxon>Ascaridomorpha</taxon>
        <taxon>Ascaridoidea</taxon>
        <taxon>Ascarididae</taxon>
        <taxon>Ascaris</taxon>
    </lineage>
</organism>
<keyword evidence="1" id="KW-1185">Reference proteome</keyword>
<proteinExistence type="predicted"/>
<evidence type="ECO:0000313" key="1">
    <source>
        <dbReference type="Proteomes" id="UP000036681"/>
    </source>
</evidence>
<reference evidence="2" key="1">
    <citation type="submission" date="2017-02" db="UniProtKB">
        <authorList>
            <consortium name="WormBaseParasite"/>
        </authorList>
    </citation>
    <scope>IDENTIFICATION</scope>
</reference>
<accession>A0A0M3IAC5</accession>
<dbReference type="AlphaFoldDB" id="A0A0M3IAC5"/>
<protein>
    <submittedName>
        <fullName evidence="2">Uncharacterized protein</fullName>
    </submittedName>
</protein>
<name>A0A0M3IAC5_ASCLU</name>